<name>Q2GPP9_CHAGB</name>
<dbReference type="Proteomes" id="UP000001056">
    <property type="component" value="Unassembled WGS sequence"/>
</dbReference>
<dbReference type="Pfam" id="PF00155">
    <property type="entry name" value="Aminotran_1_2"/>
    <property type="match status" value="1"/>
</dbReference>
<keyword evidence="5" id="KW-1185">Reference proteome</keyword>
<dbReference type="OMA" id="MYGSEEF"/>
<accession>Q2GPP9</accession>
<reference evidence="5" key="1">
    <citation type="journal article" date="2015" name="Genome Announc.">
        <title>Draft genome sequence of the cellulolytic fungus Chaetomium globosum.</title>
        <authorList>
            <person name="Cuomo C.A."/>
            <person name="Untereiner W.A."/>
            <person name="Ma L.-J."/>
            <person name="Grabherr M."/>
            <person name="Birren B.W."/>
        </authorList>
    </citation>
    <scope>NUCLEOTIDE SEQUENCE [LARGE SCALE GENOMIC DNA]</scope>
    <source>
        <strain evidence="5">ATCC 6205 / CBS 148.51 / DSM 1962 / NBRC 6347 / NRRL 1970</strain>
    </source>
</reference>
<sequence>MWEVMKNPWDRHSNPTGAVNLGVAENHLMETELRDYVAKHVTLRNSAVTYQDGPLGSHRLRDALARFLSRHLATHRPLDAAHIMVTNGVSSALEHVAWALADPGEAFLVGRPYYGEITLRLRPHVRTVPVSFGGLDPLSLPSVRCYEEALLRAREQGQVVRGLLLCSPHNPLGRCYPREVLMALVALCNKYQLHLVSDEVYALSVWRDAPAFTSVLSLDLDSLIDPALVHVLWGVSKDFGANGWRVGCLVSPRNPALRAALSSIAIYSYASSLADTVVAQVLQDDAFTSAYLAENRRRLAAAYAFTTNFLQRHGIPFTAGTQAALFVWADLGWAYRRWHPHAEREGQATSIADDVRDALRRHKVYLASGDNFDSESPDMFRIVFAHPRDRLEEGLRRIHQALLQGVIGVPAGDQPCAPVGIGTGMPVAAPASQGRSLLS</sequence>
<organism evidence="4 5">
    <name type="scientific">Chaetomium globosum (strain ATCC 6205 / CBS 148.51 / DSM 1962 / NBRC 6347 / NRRL 1970)</name>
    <name type="common">Soil fungus</name>
    <dbReference type="NCBI Taxonomy" id="306901"/>
    <lineage>
        <taxon>Eukaryota</taxon>
        <taxon>Fungi</taxon>
        <taxon>Dikarya</taxon>
        <taxon>Ascomycota</taxon>
        <taxon>Pezizomycotina</taxon>
        <taxon>Sordariomycetes</taxon>
        <taxon>Sordariomycetidae</taxon>
        <taxon>Sordariales</taxon>
        <taxon>Chaetomiaceae</taxon>
        <taxon>Chaetomium</taxon>
    </lineage>
</organism>
<dbReference type="PANTHER" id="PTHR43795:SF63">
    <property type="entry name" value="PUTATIVE (AFU_ORTHOLOGUE AFUA_4G00630)-RELATED"/>
    <property type="match status" value="1"/>
</dbReference>
<dbReference type="EMBL" id="CH408035">
    <property type="protein sequence ID" value="EAQ83651.1"/>
    <property type="molecule type" value="Genomic_DNA"/>
</dbReference>
<comment type="similarity">
    <text evidence="1">Belongs to the class-I pyridoxal-phosphate-dependent aminotransferase family.</text>
</comment>
<evidence type="ECO:0000259" key="3">
    <source>
        <dbReference type="Pfam" id="PF00155"/>
    </source>
</evidence>
<dbReference type="OrthoDB" id="7042322at2759"/>
<dbReference type="AlphaFoldDB" id="Q2GPP9"/>
<keyword evidence="2" id="KW-0663">Pyridoxal phosphate</keyword>
<dbReference type="Gene3D" id="3.90.1150.10">
    <property type="entry name" value="Aspartate Aminotransferase, domain 1"/>
    <property type="match status" value="1"/>
</dbReference>
<dbReference type="GO" id="GO:0030170">
    <property type="term" value="F:pyridoxal phosphate binding"/>
    <property type="evidence" value="ECO:0007669"/>
    <property type="project" value="InterPro"/>
</dbReference>
<dbReference type="SUPFAM" id="SSF53383">
    <property type="entry name" value="PLP-dependent transferases"/>
    <property type="match status" value="1"/>
</dbReference>
<dbReference type="InterPro" id="IPR015424">
    <property type="entry name" value="PyrdxlP-dep_Trfase"/>
</dbReference>
<dbReference type="PRINTS" id="PR00753">
    <property type="entry name" value="ACCSYNTHASE"/>
</dbReference>
<feature type="domain" description="Aminotransferase class I/classII large" evidence="3">
    <location>
        <begin position="48"/>
        <end position="398"/>
    </location>
</feature>
<dbReference type="VEuPathDB" id="FungiDB:CHGG_10055"/>
<dbReference type="GO" id="GO:0008483">
    <property type="term" value="F:transaminase activity"/>
    <property type="evidence" value="ECO:0007669"/>
    <property type="project" value="TreeGrafter"/>
</dbReference>
<proteinExistence type="inferred from homology"/>
<dbReference type="HOGENOM" id="CLU_017584_1_2_1"/>
<protein>
    <recommendedName>
        <fullName evidence="3">Aminotransferase class I/classII large domain-containing protein</fullName>
    </recommendedName>
</protein>
<dbReference type="RefSeq" id="XP_001227982.1">
    <property type="nucleotide sequence ID" value="XM_001227981.1"/>
</dbReference>
<dbReference type="InParanoid" id="Q2GPP9"/>
<evidence type="ECO:0000256" key="2">
    <source>
        <dbReference type="ARBA" id="ARBA00022898"/>
    </source>
</evidence>
<dbReference type="InterPro" id="IPR015421">
    <property type="entry name" value="PyrdxlP-dep_Trfase_major"/>
</dbReference>
<dbReference type="InterPro" id="IPR015422">
    <property type="entry name" value="PyrdxlP-dep_Trfase_small"/>
</dbReference>
<dbReference type="GO" id="GO:0006520">
    <property type="term" value="P:amino acid metabolic process"/>
    <property type="evidence" value="ECO:0007669"/>
    <property type="project" value="TreeGrafter"/>
</dbReference>
<dbReference type="InterPro" id="IPR004839">
    <property type="entry name" value="Aminotransferase_I/II_large"/>
</dbReference>
<gene>
    <name evidence="4" type="ORF">CHGG_10055</name>
</gene>
<dbReference type="PROSITE" id="PS00105">
    <property type="entry name" value="AA_TRANSFER_CLASS_1"/>
    <property type="match status" value="1"/>
</dbReference>
<dbReference type="InterPro" id="IPR004838">
    <property type="entry name" value="NHTrfase_class1_PyrdxlP-BS"/>
</dbReference>
<evidence type="ECO:0000313" key="4">
    <source>
        <dbReference type="EMBL" id="EAQ83651.1"/>
    </source>
</evidence>
<dbReference type="CDD" id="cd00609">
    <property type="entry name" value="AAT_like"/>
    <property type="match status" value="1"/>
</dbReference>
<dbReference type="PANTHER" id="PTHR43795">
    <property type="entry name" value="BIFUNCTIONAL ASPARTATE AMINOTRANSFERASE AND GLUTAMATE/ASPARTATE-PREPHENATE AMINOTRANSFERASE-RELATED"/>
    <property type="match status" value="1"/>
</dbReference>
<dbReference type="GeneID" id="4396036"/>
<evidence type="ECO:0000313" key="5">
    <source>
        <dbReference type="Proteomes" id="UP000001056"/>
    </source>
</evidence>
<dbReference type="InterPro" id="IPR050478">
    <property type="entry name" value="Ethylene_sulfur-biosynth"/>
</dbReference>
<dbReference type="Gene3D" id="3.40.640.10">
    <property type="entry name" value="Type I PLP-dependent aspartate aminotransferase-like (Major domain)"/>
    <property type="match status" value="1"/>
</dbReference>
<dbReference type="eggNOG" id="KOG0256">
    <property type="taxonomic scope" value="Eukaryota"/>
</dbReference>
<dbReference type="STRING" id="306901.Q2GPP9"/>
<evidence type="ECO:0000256" key="1">
    <source>
        <dbReference type="ARBA" id="ARBA00007441"/>
    </source>
</evidence>